<dbReference type="AlphaFoldDB" id="M1YZW0"/>
<gene>
    <name evidence="1" type="ORF">NITGR_610015</name>
</gene>
<name>M1YZW0_NITG3</name>
<sequence length="62" mass="6955">MTSKSPKPLWDKAFWAKPLSLAESLKIRDGLSSPPPQQVPSPVLQAIQSRMNRNRIRGICLN</sequence>
<evidence type="ECO:0000313" key="2">
    <source>
        <dbReference type="Proteomes" id="UP000011704"/>
    </source>
</evidence>
<accession>M1YZW0</accession>
<comment type="caution">
    <text evidence="1">The sequence shown here is derived from an EMBL/GenBank/DDBJ whole genome shotgun (WGS) entry which is preliminary data.</text>
</comment>
<dbReference type="HOGENOM" id="CLU_2899570_0_0_0"/>
<keyword evidence="2" id="KW-1185">Reference proteome</keyword>
<reference evidence="1 2" key="1">
    <citation type="journal article" date="2013" name="Front. Microbiol.">
        <title>The genome of Nitrospina gracilis illuminates the metabolism and evolution of the major marine nitrite oxidizer.</title>
        <authorList>
            <person name="Luecker S."/>
            <person name="Nowka B."/>
            <person name="Rattei T."/>
            <person name="Spieck E."/>
            <person name="and Daims H."/>
        </authorList>
    </citation>
    <scope>NUCLEOTIDE SEQUENCE [LARGE SCALE GENOMIC DNA]</scope>
    <source>
        <strain evidence="1 2">3/211</strain>
    </source>
</reference>
<proteinExistence type="predicted"/>
<protein>
    <submittedName>
        <fullName evidence="1">Uncharacterized protein</fullName>
    </submittedName>
</protein>
<dbReference type="EMBL" id="CAQJ01000068">
    <property type="protein sequence ID" value="CCQ91257.1"/>
    <property type="molecule type" value="Genomic_DNA"/>
</dbReference>
<dbReference type="InParanoid" id="M1YZW0"/>
<dbReference type="Proteomes" id="UP000011704">
    <property type="component" value="Unassembled WGS sequence"/>
</dbReference>
<organism evidence="1 2">
    <name type="scientific">Nitrospina gracilis (strain 3/211)</name>
    <dbReference type="NCBI Taxonomy" id="1266370"/>
    <lineage>
        <taxon>Bacteria</taxon>
        <taxon>Pseudomonadati</taxon>
        <taxon>Nitrospinota/Tectimicrobiota group</taxon>
        <taxon>Nitrospinota</taxon>
        <taxon>Nitrospinia</taxon>
        <taxon>Nitrospinales</taxon>
        <taxon>Nitrospinaceae</taxon>
        <taxon>Nitrospina</taxon>
    </lineage>
</organism>
<evidence type="ECO:0000313" key="1">
    <source>
        <dbReference type="EMBL" id="CCQ91257.1"/>
    </source>
</evidence>